<protein>
    <recommendedName>
        <fullName evidence="1">RNase H type-1 domain-containing protein</fullName>
    </recommendedName>
</protein>
<evidence type="ECO:0000259" key="1">
    <source>
        <dbReference type="PROSITE" id="PS50879"/>
    </source>
</evidence>
<accession>A0A0G0W150</accession>
<name>A0A0G0W150_UNCKA</name>
<dbReference type="InterPro" id="IPR036397">
    <property type="entry name" value="RNaseH_sf"/>
</dbReference>
<evidence type="ECO:0000313" key="2">
    <source>
        <dbReference type="EMBL" id="KKS06755.1"/>
    </source>
</evidence>
<proteinExistence type="predicted"/>
<dbReference type="EMBL" id="LCBF01000022">
    <property type="protein sequence ID" value="KKS06755.1"/>
    <property type="molecule type" value="Genomic_DNA"/>
</dbReference>
<dbReference type="Gene3D" id="3.30.420.10">
    <property type="entry name" value="Ribonuclease H-like superfamily/Ribonuclease H"/>
    <property type="match status" value="1"/>
</dbReference>
<sequence length="139" mass="15600">MKYQMNTDGGARGNPGPSGIGIVIKNDKKEKIFELGSYIGKATNNQAEYTALIEGLKAALERDITKLNCLLDSELIVKQMRHEYKVKNAELKVLWQTALGLASKFKEIEFNHVLREKNYEADLLVNKALDAYQESPKGI</sequence>
<dbReference type="Pfam" id="PF13456">
    <property type="entry name" value="RVT_3"/>
    <property type="match status" value="1"/>
</dbReference>
<dbReference type="CDD" id="cd09279">
    <property type="entry name" value="RNase_HI_like"/>
    <property type="match status" value="1"/>
</dbReference>
<evidence type="ECO:0000313" key="3">
    <source>
        <dbReference type="Proteomes" id="UP000034544"/>
    </source>
</evidence>
<dbReference type="InterPro" id="IPR002156">
    <property type="entry name" value="RNaseH_domain"/>
</dbReference>
<organism evidence="2 3">
    <name type="scientific">candidate division WWE3 bacterium GW2011_GWE1_41_27</name>
    <dbReference type="NCBI Taxonomy" id="1619131"/>
    <lineage>
        <taxon>Bacteria</taxon>
        <taxon>Katanobacteria</taxon>
    </lineage>
</organism>
<dbReference type="PANTHER" id="PTHR48475:SF1">
    <property type="entry name" value="RNASE H TYPE-1 DOMAIN-CONTAINING PROTEIN"/>
    <property type="match status" value="1"/>
</dbReference>
<dbReference type="InterPro" id="IPR012337">
    <property type="entry name" value="RNaseH-like_sf"/>
</dbReference>
<gene>
    <name evidence="2" type="ORF">UU59_C0022G0019</name>
</gene>
<dbReference type="SUPFAM" id="SSF53098">
    <property type="entry name" value="Ribonuclease H-like"/>
    <property type="match status" value="1"/>
</dbReference>
<reference evidence="2 3" key="1">
    <citation type="journal article" date="2015" name="Nature">
        <title>rRNA introns, odd ribosomes, and small enigmatic genomes across a large radiation of phyla.</title>
        <authorList>
            <person name="Brown C.T."/>
            <person name="Hug L.A."/>
            <person name="Thomas B.C."/>
            <person name="Sharon I."/>
            <person name="Castelle C.J."/>
            <person name="Singh A."/>
            <person name="Wilkins M.J."/>
            <person name="Williams K.H."/>
            <person name="Banfield J.F."/>
        </authorList>
    </citation>
    <scope>NUCLEOTIDE SEQUENCE [LARGE SCALE GENOMIC DNA]</scope>
</reference>
<dbReference type="AlphaFoldDB" id="A0A0G0W150"/>
<dbReference type="Proteomes" id="UP000034544">
    <property type="component" value="Unassembled WGS sequence"/>
</dbReference>
<dbReference type="PANTHER" id="PTHR48475">
    <property type="entry name" value="RIBONUCLEASE H"/>
    <property type="match status" value="1"/>
</dbReference>
<feature type="domain" description="RNase H type-1" evidence="1">
    <location>
        <begin position="1"/>
        <end position="130"/>
    </location>
</feature>
<dbReference type="GO" id="GO:0003676">
    <property type="term" value="F:nucleic acid binding"/>
    <property type="evidence" value="ECO:0007669"/>
    <property type="project" value="InterPro"/>
</dbReference>
<dbReference type="PROSITE" id="PS50879">
    <property type="entry name" value="RNASE_H_1"/>
    <property type="match status" value="1"/>
</dbReference>
<comment type="caution">
    <text evidence="2">The sequence shown here is derived from an EMBL/GenBank/DDBJ whole genome shotgun (WGS) entry which is preliminary data.</text>
</comment>
<dbReference type="GO" id="GO:0004523">
    <property type="term" value="F:RNA-DNA hybrid ribonuclease activity"/>
    <property type="evidence" value="ECO:0007669"/>
    <property type="project" value="InterPro"/>
</dbReference>